<dbReference type="HOGENOM" id="CLU_709504_0_0_7"/>
<feature type="domain" description="HTH merR-type" evidence="3">
    <location>
        <begin position="7"/>
        <end position="76"/>
    </location>
</feature>
<sequence>MVKTSSGLTVGRLAKKYGLSRSTLLYYDSIGLLSPSAHMKGEYRSYGADEEKRLAHICHYRRAGIPLKEIKVILDSPVSGITGVLETRLKELNEEIASLHEQREFISGILKSSPDVKSAKLDKAAWTEVLRSSGFSEKDMEDWHKAFERTHPDKHQQFLEYLQIPDDEIRLIRKWSSGPQRIIKVQQISEKYMKLFLNFFDTLAKLGPGSVESTKKALSMVRGLPEKAKVLNIGCGTGIETIALCEVTDMEFTALDNRQAVLDVLEKEAAKAGFTERITTVLGDMNEMDYDAESYDMIWCEGAIFITGFENGVSKWKKFIKPGGYICLSELAWLGDERPDEAVEFFQNIYPEMKSVRGNIEIMERHGYEVTGYFIEPESDWWDIYYAEMERNLPGYAEDNKDNSEMGVLEENLRREMEIMRKYGHAVGYAFYIARKK</sequence>
<proteinExistence type="predicted"/>
<dbReference type="PANTHER" id="PTHR30204:SF90">
    <property type="entry name" value="HTH-TYPE TRANSCRIPTIONAL ACTIVATOR MTA"/>
    <property type="match status" value="1"/>
</dbReference>
<keyword evidence="1" id="KW-0238">DNA-binding</keyword>
<dbReference type="KEGG" id="dsa:Desal_0154"/>
<protein>
    <submittedName>
        <fullName evidence="4">Transcriptional regulator, MerR family</fullName>
    </submittedName>
</protein>
<dbReference type="Gene3D" id="3.40.50.150">
    <property type="entry name" value="Vaccinia Virus protein VP39"/>
    <property type="match status" value="1"/>
</dbReference>
<keyword evidence="2" id="KW-0175">Coiled coil</keyword>
<gene>
    <name evidence="4" type="ordered locus">Desal_0154</name>
</gene>
<dbReference type="SUPFAM" id="SSF46955">
    <property type="entry name" value="Putative DNA-binding domain"/>
    <property type="match status" value="1"/>
</dbReference>
<dbReference type="CDD" id="cd02440">
    <property type="entry name" value="AdoMet_MTases"/>
    <property type="match status" value="1"/>
</dbReference>
<dbReference type="GO" id="GO:0003700">
    <property type="term" value="F:DNA-binding transcription factor activity"/>
    <property type="evidence" value="ECO:0007669"/>
    <property type="project" value="InterPro"/>
</dbReference>
<evidence type="ECO:0000313" key="5">
    <source>
        <dbReference type="Proteomes" id="UP000002601"/>
    </source>
</evidence>
<feature type="coiled-coil region" evidence="2">
    <location>
        <begin position="82"/>
        <end position="109"/>
    </location>
</feature>
<dbReference type="InterPro" id="IPR047057">
    <property type="entry name" value="MerR_fam"/>
</dbReference>
<dbReference type="eggNOG" id="COG0789">
    <property type="taxonomic scope" value="Bacteria"/>
</dbReference>
<evidence type="ECO:0000259" key="3">
    <source>
        <dbReference type="PROSITE" id="PS50937"/>
    </source>
</evidence>
<dbReference type="PROSITE" id="PS50937">
    <property type="entry name" value="HTH_MERR_2"/>
    <property type="match status" value="1"/>
</dbReference>
<dbReference type="eggNOG" id="COG2226">
    <property type="taxonomic scope" value="Bacteria"/>
</dbReference>
<dbReference type="Gene3D" id="1.10.1660.10">
    <property type="match status" value="1"/>
</dbReference>
<dbReference type="InterPro" id="IPR029063">
    <property type="entry name" value="SAM-dependent_MTases_sf"/>
</dbReference>
<dbReference type="SUPFAM" id="SSF53335">
    <property type="entry name" value="S-adenosyl-L-methionine-dependent methyltransferases"/>
    <property type="match status" value="1"/>
</dbReference>
<dbReference type="EMBL" id="CP001649">
    <property type="protein sequence ID" value="ACS78225.1"/>
    <property type="molecule type" value="Genomic_DNA"/>
</dbReference>
<evidence type="ECO:0000256" key="2">
    <source>
        <dbReference type="SAM" id="Coils"/>
    </source>
</evidence>
<organism evidence="4 5">
    <name type="scientific">Maridesulfovibrio salexigens (strain ATCC 14822 / DSM 2638 / NCIMB 8403 / VKM B-1763)</name>
    <name type="common">Desulfovibrio salexigens</name>
    <dbReference type="NCBI Taxonomy" id="526222"/>
    <lineage>
        <taxon>Bacteria</taxon>
        <taxon>Pseudomonadati</taxon>
        <taxon>Thermodesulfobacteriota</taxon>
        <taxon>Desulfovibrionia</taxon>
        <taxon>Desulfovibrionales</taxon>
        <taxon>Desulfovibrionaceae</taxon>
        <taxon>Maridesulfovibrio</taxon>
    </lineage>
</organism>
<name>C6BVL1_MARSD</name>
<dbReference type="InterPro" id="IPR041698">
    <property type="entry name" value="Methyltransf_25"/>
</dbReference>
<dbReference type="Pfam" id="PF13411">
    <property type="entry name" value="MerR_1"/>
    <property type="match status" value="1"/>
</dbReference>
<dbReference type="RefSeq" id="WP_012765751.1">
    <property type="nucleotide sequence ID" value="NC_012881.1"/>
</dbReference>
<dbReference type="GO" id="GO:0003677">
    <property type="term" value="F:DNA binding"/>
    <property type="evidence" value="ECO:0007669"/>
    <property type="project" value="UniProtKB-KW"/>
</dbReference>
<dbReference type="PANTHER" id="PTHR30204">
    <property type="entry name" value="REDOX-CYCLING DRUG-SENSING TRANSCRIPTIONAL ACTIVATOR SOXR"/>
    <property type="match status" value="1"/>
</dbReference>
<dbReference type="InterPro" id="IPR009061">
    <property type="entry name" value="DNA-bd_dom_put_sf"/>
</dbReference>
<dbReference type="STRING" id="526222.Desal_0154"/>
<evidence type="ECO:0000313" key="4">
    <source>
        <dbReference type="EMBL" id="ACS78225.1"/>
    </source>
</evidence>
<dbReference type="SMART" id="SM00422">
    <property type="entry name" value="HTH_MERR"/>
    <property type="match status" value="1"/>
</dbReference>
<keyword evidence="5" id="KW-1185">Reference proteome</keyword>
<dbReference type="InterPro" id="IPR000551">
    <property type="entry name" value="MerR-type_HTH_dom"/>
</dbReference>
<evidence type="ECO:0000256" key="1">
    <source>
        <dbReference type="ARBA" id="ARBA00023125"/>
    </source>
</evidence>
<reference evidence="4 5" key="1">
    <citation type="submission" date="2009-06" db="EMBL/GenBank/DDBJ databases">
        <title>Complete sequence of Desulfovibrio salexigens DSM 2638.</title>
        <authorList>
            <consortium name="US DOE Joint Genome Institute"/>
            <person name="Lucas S."/>
            <person name="Copeland A."/>
            <person name="Lapidus A."/>
            <person name="Glavina del Rio T."/>
            <person name="Tice H."/>
            <person name="Bruce D."/>
            <person name="Goodwin L."/>
            <person name="Pitluck S."/>
            <person name="Munk A.C."/>
            <person name="Brettin T."/>
            <person name="Detter J.C."/>
            <person name="Han C."/>
            <person name="Tapia R."/>
            <person name="Larimer F."/>
            <person name="Land M."/>
            <person name="Hauser L."/>
            <person name="Kyrpides N."/>
            <person name="Anderson I."/>
            <person name="Wall J.D."/>
            <person name="Arkin A.P."/>
            <person name="Dehal P."/>
            <person name="Chivian D."/>
            <person name="Giles B."/>
            <person name="Hazen T.C."/>
        </authorList>
    </citation>
    <scope>NUCLEOTIDE SEQUENCE [LARGE SCALE GENOMIC DNA]</scope>
    <source>
        <strain evidence="5">ATCC 14822 / DSM 2638 / NCIMB 8403 / VKM B-1763</strain>
    </source>
</reference>
<dbReference type="AlphaFoldDB" id="C6BVL1"/>
<accession>C6BVL1</accession>
<dbReference type="Proteomes" id="UP000002601">
    <property type="component" value="Chromosome"/>
</dbReference>
<dbReference type="Pfam" id="PF13649">
    <property type="entry name" value="Methyltransf_25"/>
    <property type="match status" value="1"/>
</dbReference>